<evidence type="ECO:0000259" key="1">
    <source>
        <dbReference type="Pfam" id="PF13185"/>
    </source>
</evidence>
<dbReference type="Pfam" id="PF13185">
    <property type="entry name" value="GAF_2"/>
    <property type="match status" value="1"/>
</dbReference>
<dbReference type="SUPFAM" id="SSF55781">
    <property type="entry name" value="GAF domain-like"/>
    <property type="match status" value="1"/>
</dbReference>
<dbReference type="AlphaFoldDB" id="A0A1M6I125"/>
<dbReference type="STRING" id="1447782.SAMN05444417_3461"/>
<feature type="domain" description="GAF" evidence="1">
    <location>
        <begin position="17"/>
        <end position="142"/>
    </location>
</feature>
<evidence type="ECO:0000313" key="3">
    <source>
        <dbReference type="Proteomes" id="UP000184292"/>
    </source>
</evidence>
<proteinExistence type="predicted"/>
<dbReference type="OrthoDB" id="7066078at2"/>
<reference evidence="2 3" key="1">
    <citation type="submission" date="2016-11" db="EMBL/GenBank/DDBJ databases">
        <authorList>
            <person name="Jaros S."/>
            <person name="Januszkiewicz K."/>
            <person name="Wedrychowicz H."/>
        </authorList>
    </citation>
    <scope>NUCLEOTIDE SEQUENCE [LARGE SCALE GENOMIC DNA]</scope>
    <source>
        <strain evidence="2 3">DSM 100565</strain>
    </source>
</reference>
<dbReference type="InterPro" id="IPR029016">
    <property type="entry name" value="GAF-like_dom_sf"/>
</dbReference>
<organism evidence="2 3">
    <name type="scientific">Wenxinia saemankumensis</name>
    <dbReference type="NCBI Taxonomy" id="1447782"/>
    <lineage>
        <taxon>Bacteria</taxon>
        <taxon>Pseudomonadati</taxon>
        <taxon>Pseudomonadota</taxon>
        <taxon>Alphaproteobacteria</taxon>
        <taxon>Rhodobacterales</taxon>
        <taxon>Roseobacteraceae</taxon>
        <taxon>Wenxinia</taxon>
    </lineage>
</organism>
<dbReference type="Gene3D" id="3.30.450.40">
    <property type="match status" value="1"/>
</dbReference>
<protein>
    <submittedName>
        <fullName evidence="2">GAF domain-containing protein</fullName>
    </submittedName>
</protein>
<keyword evidence="3" id="KW-1185">Reference proteome</keyword>
<dbReference type="EMBL" id="FQYO01000009">
    <property type="protein sequence ID" value="SHJ28192.1"/>
    <property type="molecule type" value="Genomic_DNA"/>
</dbReference>
<sequence length="160" mass="17594">MTDFTQAVARRGQPEAAFEALAALVQETVGAKLFTTTVVMRERGVVRRNFSTMPDAYPVSGEKPLTKDRWADQVEGRHETFVANSIEEIAAVFPDHELIRSLGCESCMNVPIVIDGTVVGTLNCLHEAGHYTREHVARAETLKLPGAVTFLMHRISEKGA</sequence>
<dbReference type="InterPro" id="IPR003018">
    <property type="entry name" value="GAF"/>
</dbReference>
<name>A0A1M6I125_9RHOB</name>
<dbReference type="RefSeq" id="WP_073334287.1">
    <property type="nucleotide sequence ID" value="NZ_FQYO01000009.1"/>
</dbReference>
<evidence type="ECO:0000313" key="2">
    <source>
        <dbReference type="EMBL" id="SHJ28192.1"/>
    </source>
</evidence>
<dbReference type="Proteomes" id="UP000184292">
    <property type="component" value="Unassembled WGS sequence"/>
</dbReference>
<gene>
    <name evidence="2" type="ORF">SAMN05444417_3461</name>
</gene>
<accession>A0A1M6I125</accession>